<dbReference type="OrthoDB" id="10264956at2759"/>
<dbReference type="Gene3D" id="3.90.1480.20">
    <property type="entry name" value="Glycosyl transferase family 29"/>
    <property type="match status" value="1"/>
</dbReference>
<dbReference type="PANTHER" id="PTHR13713:SF92">
    <property type="entry name" value="CMP-N-ACETYLNEURAMINATE-BETA-1,4-GALACTOSIDE ALPHA-2,3-SIALYLTRANSFERASE-LIKE ISOFORM X1"/>
    <property type="match status" value="1"/>
</dbReference>
<comment type="subcellular location">
    <subcellularLocation>
        <location evidence="1">Golgi apparatus membrane</location>
        <topology evidence="1">Single-pass type II membrane protein</topology>
    </subcellularLocation>
</comment>
<dbReference type="GO" id="GO:0008373">
    <property type="term" value="F:sialyltransferase activity"/>
    <property type="evidence" value="ECO:0000318"/>
    <property type="project" value="GO_Central"/>
</dbReference>
<evidence type="ECO:0000313" key="12">
    <source>
        <dbReference type="EnsemblMetazoa" id="XP_030831379"/>
    </source>
</evidence>
<reference evidence="13" key="1">
    <citation type="submission" date="2015-02" db="EMBL/GenBank/DDBJ databases">
        <title>Genome sequencing for Strongylocentrotus purpuratus.</title>
        <authorList>
            <person name="Murali S."/>
            <person name="Liu Y."/>
            <person name="Vee V."/>
            <person name="English A."/>
            <person name="Wang M."/>
            <person name="Skinner E."/>
            <person name="Han Y."/>
            <person name="Muzny D.M."/>
            <person name="Worley K.C."/>
            <person name="Gibbs R.A."/>
        </authorList>
    </citation>
    <scope>NUCLEOTIDE SEQUENCE</scope>
</reference>
<accession>A0A7M7N716</accession>
<evidence type="ECO:0000256" key="2">
    <source>
        <dbReference type="ARBA" id="ARBA00006003"/>
    </source>
</evidence>
<keyword evidence="5 11" id="KW-0812">Transmembrane</keyword>
<dbReference type="GeneID" id="100893566"/>
<proteinExistence type="inferred from homology"/>
<keyword evidence="13" id="KW-1185">Reference proteome</keyword>
<feature type="transmembrane region" description="Helical" evidence="11">
    <location>
        <begin position="37"/>
        <end position="57"/>
    </location>
</feature>
<dbReference type="AlphaFoldDB" id="A0A7M7N716"/>
<evidence type="ECO:0000256" key="1">
    <source>
        <dbReference type="ARBA" id="ARBA00004323"/>
    </source>
</evidence>
<dbReference type="OMA" id="SEIDCEC"/>
<dbReference type="KEGG" id="spu:100893566"/>
<keyword evidence="6" id="KW-0735">Signal-anchor</keyword>
<evidence type="ECO:0000256" key="3">
    <source>
        <dbReference type="ARBA" id="ARBA00022676"/>
    </source>
</evidence>
<dbReference type="FunFam" id="3.90.1480.20:FF:000025">
    <property type="entry name" value="Uncharacterized protein"/>
    <property type="match status" value="1"/>
</dbReference>
<dbReference type="GO" id="GO:0000139">
    <property type="term" value="C:Golgi membrane"/>
    <property type="evidence" value="ECO:0007669"/>
    <property type="project" value="UniProtKB-SubCell"/>
</dbReference>
<dbReference type="Pfam" id="PF00777">
    <property type="entry name" value="Glyco_transf_29"/>
    <property type="match status" value="1"/>
</dbReference>
<evidence type="ECO:0000256" key="4">
    <source>
        <dbReference type="ARBA" id="ARBA00022679"/>
    </source>
</evidence>
<protein>
    <submittedName>
        <fullName evidence="12">Uncharacterized protein</fullName>
    </submittedName>
</protein>
<keyword evidence="8" id="KW-0333">Golgi apparatus</keyword>
<keyword evidence="4" id="KW-0808">Transferase</keyword>
<organism evidence="12 13">
    <name type="scientific">Strongylocentrotus purpuratus</name>
    <name type="common">Purple sea urchin</name>
    <dbReference type="NCBI Taxonomy" id="7668"/>
    <lineage>
        <taxon>Eukaryota</taxon>
        <taxon>Metazoa</taxon>
        <taxon>Echinodermata</taxon>
        <taxon>Eleutherozoa</taxon>
        <taxon>Echinozoa</taxon>
        <taxon>Echinoidea</taxon>
        <taxon>Euechinoidea</taxon>
        <taxon>Echinacea</taxon>
        <taxon>Camarodonta</taxon>
        <taxon>Echinidea</taxon>
        <taxon>Strongylocentrotidae</taxon>
        <taxon>Strongylocentrotus</taxon>
    </lineage>
</organism>
<evidence type="ECO:0000256" key="11">
    <source>
        <dbReference type="SAM" id="Phobius"/>
    </source>
</evidence>
<evidence type="ECO:0000256" key="6">
    <source>
        <dbReference type="ARBA" id="ARBA00022968"/>
    </source>
</evidence>
<reference evidence="12" key="2">
    <citation type="submission" date="2021-01" db="UniProtKB">
        <authorList>
            <consortium name="EnsemblMetazoa"/>
        </authorList>
    </citation>
    <scope>IDENTIFICATION</scope>
</reference>
<evidence type="ECO:0000256" key="9">
    <source>
        <dbReference type="ARBA" id="ARBA00023136"/>
    </source>
</evidence>
<keyword evidence="3" id="KW-0328">Glycosyltransferase</keyword>
<keyword evidence="7 11" id="KW-1133">Transmembrane helix</keyword>
<keyword evidence="10" id="KW-0325">Glycoprotein</keyword>
<keyword evidence="9 11" id="KW-0472">Membrane</keyword>
<dbReference type="CDD" id="cd23967">
    <property type="entry name" value="GT29_ST3GAL3_4_5_6"/>
    <property type="match status" value="1"/>
</dbReference>
<dbReference type="InterPro" id="IPR001675">
    <property type="entry name" value="Glyco_trans_29"/>
</dbReference>
<dbReference type="Proteomes" id="UP000007110">
    <property type="component" value="Unassembled WGS sequence"/>
</dbReference>
<evidence type="ECO:0000256" key="8">
    <source>
        <dbReference type="ARBA" id="ARBA00023034"/>
    </source>
</evidence>
<dbReference type="InterPro" id="IPR051142">
    <property type="entry name" value="Glycosyltransferase_29"/>
</dbReference>
<comment type="similarity">
    <text evidence="2">Belongs to the glycosyltransferase 29 family.</text>
</comment>
<dbReference type="InParanoid" id="A0A7M7N716"/>
<evidence type="ECO:0000256" key="7">
    <source>
        <dbReference type="ARBA" id="ARBA00022989"/>
    </source>
</evidence>
<evidence type="ECO:0000256" key="5">
    <source>
        <dbReference type="ARBA" id="ARBA00022692"/>
    </source>
</evidence>
<dbReference type="InterPro" id="IPR038578">
    <property type="entry name" value="GT29-like_sf"/>
</dbReference>
<dbReference type="EnsemblMetazoa" id="XM_030975519">
    <property type="protein sequence ID" value="XP_030831379"/>
    <property type="gene ID" value="LOC100893566"/>
</dbReference>
<evidence type="ECO:0000313" key="13">
    <source>
        <dbReference type="Proteomes" id="UP000007110"/>
    </source>
</evidence>
<name>A0A7M7N716_STRPU</name>
<sequence length="472" mass="51854">MSSEIDCECCQLCTGCTRPKHPCMISAMNILKIRIGILRKVLILGIVLVTISLLYFVRPLQETHVSRSYISSENDGEVGGGKQDGVDYDVQSEFMGVLPRVLDSAKRSGVVSHLRSLIGLGWKDNSGTSSKTEIKFDSHAERLLDILEVNLFQNKTNAIDEVTVIKPSRKEGIHRSTSDEGEIPVGDGLQCIPGKSRDRMLNLFGNGYDANLHPFIGSKTGVSGVMSLPPPFGFRKSESALIKAVTVVGQSDFPTSNSCSRCVVVGNGGVMKQSAMGPIIDDFDVVIRLNDAPTVGYEKDVGSKTTIRMAYPESSFQSSLLYKGNWLYVIVIFKQADLLWVADVAAGKKAPSLKFWKSVARAVPKPSDEFRIFNPLIIRETAELVGMKVGNGKVGKNVPTTGSFAISMATRLCDEVSVAGFGYDVTKPLHYYDKLQMKIVKESWTHNIDIEKKWLLKMVQQGVIHDLTRGIK</sequence>
<dbReference type="PANTHER" id="PTHR13713">
    <property type="entry name" value="SIALYLTRANSFERASE"/>
    <property type="match status" value="1"/>
</dbReference>
<evidence type="ECO:0000256" key="10">
    <source>
        <dbReference type="ARBA" id="ARBA00023180"/>
    </source>
</evidence>
<dbReference type="RefSeq" id="XP_030831379.1">
    <property type="nucleotide sequence ID" value="XM_030975519.1"/>
</dbReference>